<sequence>MTGVGMGVIPSLDLFLGTVAKDPDLASGQKKDHCHTEKWDITTVAKQKREKRVNFRPNSRIQTYEVIAPKYQVDDADNDGHSKECNFTEGMVHNEYRGHSNNPDLKMSDEEDSFLNVKRSLKKRIVKHSTPVDSMLSRTMPSLTDLTSHSIKDQDASTRVYGSPVPKSNISRTLAQVSSVRVEAYIPHVSPKRLSTVFDSQELNKKMSQSSRVVFSRRRLSTVLASDESNEEPSDKVDPNMETQAPAEASEEAAVNPRSGPSWLITGIPGIKDLPIVKMRKKKIDKALVRKKQREWVLRQLKNIEEATEHELTIEEA</sequence>
<dbReference type="AlphaFoldDB" id="A0A2I0U677"/>
<evidence type="ECO:0000313" key="3">
    <source>
        <dbReference type="Proteomes" id="UP000233556"/>
    </source>
</evidence>
<evidence type="ECO:0000256" key="1">
    <source>
        <dbReference type="SAM" id="MobiDB-lite"/>
    </source>
</evidence>
<dbReference type="Proteomes" id="UP000233556">
    <property type="component" value="Unassembled WGS sequence"/>
</dbReference>
<dbReference type="EMBL" id="KZ506101">
    <property type="protein sequence ID" value="PKU41556.1"/>
    <property type="molecule type" value="Genomic_DNA"/>
</dbReference>
<organism evidence="2 3">
    <name type="scientific">Limosa lapponica baueri</name>
    <dbReference type="NCBI Taxonomy" id="1758121"/>
    <lineage>
        <taxon>Eukaryota</taxon>
        <taxon>Metazoa</taxon>
        <taxon>Chordata</taxon>
        <taxon>Craniata</taxon>
        <taxon>Vertebrata</taxon>
        <taxon>Euteleostomi</taxon>
        <taxon>Archelosauria</taxon>
        <taxon>Archosauria</taxon>
        <taxon>Dinosauria</taxon>
        <taxon>Saurischia</taxon>
        <taxon>Theropoda</taxon>
        <taxon>Coelurosauria</taxon>
        <taxon>Aves</taxon>
        <taxon>Neognathae</taxon>
        <taxon>Neoaves</taxon>
        <taxon>Charadriiformes</taxon>
        <taxon>Scolopacidae</taxon>
        <taxon>Limosa</taxon>
    </lineage>
</organism>
<accession>A0A2I0U677</accession>
<name>A0A2I0U677_LIMLA</name>
<proteinExistence type="predicted"/>
<evidence type="ECO:0000313" key="2">
    <source>
        <dbReference type="EMBL" id="PKU41556.1"/>
    </source>
</evidence>
<protein>
    <submittedName>
        <fullName evidence="2">Uncharacterized protein</fullName>
    </submittedName>
</protein>
<feature type="region of interest" description="Disordered" evidence="1">
    <location>
        <begin position="224"/>
        <end position="260"/>
    </location>
</feature>
<dbReference type="OrthoDB" id="9907103at2759"/>
<keyword evidence="3" id="KW-1185">Reference proteome</keyword>
<reference evidence="3" key="2">
    <citation type="submission" date="2017-12" db="EMBL/GenBank/DDBJ databases">
        <title>Genome sequence of the Bar-tailed Godwit (Limosa lapponica baueri).</title>
        <authorList>
            <person name="Lima N.C.B."/>
            <person name="Parody-Merino A.M."/>
            <person name="Battley P.F."/>
            <person name="Fidler A.E."/>
            <person name="Prosdocimi F."/>
        </authorList>
    </citation>
    <scope>NUCLEOTIDE SEQUENCE [LARGE SCALE GENOMIC DNA]</scope>
</reference>
<reference evidence="3" key="1">
    <citation type="submission" date="2017-11" db="EMBL/GenBank/DDBJ databases">
        <authorList>
            <person name="Lima N.C."/>
            <person name="Parody-Merino A.M."/>
            <person name="Battley P.F."/>
            <person name="Fidler A.E."/>
            <person name="Prosdocimi F."/>
        </authorList>
    </citation>
    <scope>NUCLEOTIDE SEQUENCE [LARGE SCALE GENOMIC DNA]</scope>
</reference>
<gene>
    <name evidence="2" type="ORF">llap_8131</name>
</gene>